<dbReference type="GeneID" id="91309942"/>
<name>A0A191VAQ8_9ACTN</name>
<organism evidence="1 2">
    <name type="scientific">Streptomyces parvulus</name>
    <dbReference type="NCBI Taxonomy" id="146923"/>
    <lineage>
        <taxon>Bacteria</taxon>
        <taxon>Bacillati</taxon>
        <taxon>Actinomycetota</taxon>
        <taxon>Actinomycetes</taxon>
        <taxon>Kitasatosporales</taxon>
        <taxon>Streptomycetaceae</taxon>
        <taxon>Streptomyces</taxon>
    </lineage>
</organism>
<dbReference type="KEGG" id="spav:Spa2297_34125"/>
<gene>
    <name evidence="1" type="ORF">Spa2297_34125</name>
</gene>
<geneLocation type="plasmid" evidence="2">
    <name>pspa1</name>
</geneLocation>
<accession>A0A191VAQ8</accession>
<sequence length="114" mass="12080">MSEKGHSWRLVFQAHPAEAHRVRAWAGARLPHPDASQVANELFLSVLGSGSPTIEMTLSTAGPRTQVVAAGSVELSVLHSHGPGFLIVNALSARSGLNTDGQGMWALLTEKDET</sequence>
<evidence type="ECO:0000313" key="2">
    <source>
        <dbReference type="Proteomes" id="UP000078468"/>
    </source>
</evidence>
<dbReference type="EMBL" id="CP015867">
    <property type="protein sequence ID" value="ANJ12109.1"/>
    <property type="molecule type" value="Genomic_DNA"/>
</dbReference>
<proteinExistence type="predicted"/>
<reference evidence="1 2" key="1">
    <citation type="submission" date="2016-05" db="EMBL/GenBank/DDBJ databases">
        <title>Non-Contiguous Finished Genome Sequence of Streptomyces parvulus 2297 Integrated Site-Specifically with Actinophage R4.</title>
        <authorList>
            <person name="Nishizawa T."/>
            <person name="Miura T."/>
            <person name="Harada C."/>
            <person name="Guo Y."/>
            <person name="Narisawa K."/>
            <person name="Ohta H."/>
            <person name="Takahashi H."/>
            <person name="Shirai M."/>
        </authorList>
    </citation>
    <scope>NUCLEOTIDE SEQUENCE [LARGE SCALE GENOMIC DNA]</scope>
    <source>
        <strain evidence="1 2">2297</strain>
        <plasmid evidence="2">pspa1</plasmid>
    </source>
</reference>
<keyword evidence="1" id="KW-0614">Plasmid</keyword>
<dbReference type="Proteomes" id="UP000078468">
    <property type="component" value="Plasmid pspa1"/>
</dbReference>
<evidence type="ECO:0000313" key="1">
    <source>
        <dbReference type="EMBL" id="ANJ12109.1"/>
    </source>
</evidence>
<dbReference type="AlphaFoldDB" id="A0A191VAQ8"/>
<protein>
    <submittedName>
        <fullName evidence="1">Uncharacterized protein</fullName>
    </submittedName>
</protein>
<dbReference type="RefSeq" id="WP_064732437.1">
    <property type="nucleotide sequence ID" value="NZ_BMRX01000028.1"/>
</dbReference>